<keyword evidence="2" id="KW-0472">Membrane</keyword>
<proteinExistence type="predicted"/>
<evidence type="ECO:0008006" key="5">
    <source>
        <dbReference type="Google" id="ProtNLM"/>
    </source>
</evidence>
<evidence type="ECO:0000313" key="4">
    <source>
        <dbReference type="Proteomes" id="UP001232992"/>
    </source>
</evidence>
<name>A0ABT7BUA9_9CYAN</name>
<feature type="compositionally biased region" description="Pro residues" evidence="1">
    <location>
        <begin position="325"/>
        <end position="336"/>
    </location>
</feature>
<organism evidence="3 4">
    <name type="scientific">Roseofilum casamattae BLCC-M143</name>
    <dbReference type="NCBI Taxonomy" id="3022442"/>
    <lineage>
        <taxon>Bacteria</taxon>
        <taxon>Bacillati</taxon>
        <taxon>Cyanobacteriota</taxon>
        <taxon>Cyanophyceae</taxon>
        <taxon>Desertifilales</taxon>
        <taxon>Desertifilaceae</taxon>
        <taxon>Roseofilum</taxon>
        <taxon>Roseofilum casamattae</taxon>
    </lineage>
</organism>
<evidence type="ECO:0000256" key="2">
    <source>
        <dbReference type="SAM" id="Phobius"/>
    </source>
</evidence>
<evidence type="ECO:0000256" key="1">
    <source>
        <dbReference type="SAM" id="MobiDB-lite"/>
    </source>
</evidence>
<reference evidence="3 4" key="1">
    <citation type="submission" date="2023-01" db="EMBL/GenBank/DDBJ databases">
        <title>Novel diversity within Roseofilum (Cyanobacteria; Desertifilaceae) from marine benthic mats with descriptions of four novel species.</title>
        <authorList>
            <person name="Wang Y."/>
            <person name="Berthold D.E."/>
            <person name="Hu J."/>
            <person name="Lefler F.W."/>
            <person name="Laughinghouse H.D. IV."/>
        </authorList>
    </citation>
    <scope>NUCLEOTIDE SEQUENCE [LARGE SCALE GENOMIC DNA]</scope>
    <source>
        <strain evidence="3 4">BLCC-M143</strain>
    </source>
</reference>
<feature type="transmembrane region" description="Helical" evidence="2">
    <location>
        <begin position="177"/>
        <end position="195"/>
    </location>
</feature>
<comment type="caution">
    <text evidence="3">The sequence shown here is derived from an EMBL/GenBank/DDBJ whole genome shotgun (WGS) entry which is preliminary data.</text>
</comment>
<feature type="region of interest" description="Disordered" evidence="1">
    <location>
        <begin position="293"/>
        <end position="336"/>
    </location>
</feature>
<accession>A0ABT7BUA9</accession>
<dbReference type="Proteomes" id="UP001232992">
    <property type="component" value="Unassembled WGS sequence"/>
</dbReference>
<keyword evidence="2" id="KW-0812">Transmembrane</keyword>
<sequence>MDRDVYQQRQNTDVTSESIHLPSWSIEQEVNGLMDDLFGDIDRALDRGGVLPTEPVQPESVAVKPLDIPSMKLPPAIAESLARSSPELASLAGLSNNEPPPALDLIEDSPRSDTSSAIGMSDLEEMAQFDDIDEIAQLDSSFFADEPIQLAEPPQPPAPSPSAPSIARTSLPWWDRLLLFTIGGAIAIPFGMWLSRQPGWEFARFKLGVSSSSVRTSAQTAAEETPRVDGQAQVIADREFAQYMQRSLQLREELQGEVDASAIAPSVDVKTEATPPQPTTVLERVYIPVYQPTSPTAIPSDSGSPAAPPPAPEPPVQNAAITPEITPPTAPAIPTPSEPAGVVLTGILELGDRSAALFEIEGVSRRFQVGEAIDSSGWTLVQIADREAIIRRNGEVRSIFVGEMF</sequence>
<evidence type="ECO:0000313" key="3">
    <source>
        <dbReference type="EMBL" id="MDJ1182774.1"/>
    </source>
</evidence>
<feature type="compositionally biased region" description="Pro residues" evidence="1">
    <location>
        <begin position="306"/>
        <end position="315"/>
    </location>
</feature>
<protein>
    <recommendedName>
        <fullName evidence="5">Type II secretion system protein GspC N-terminal domain-containing protein</fullName>
    </recommendedName>
</protein>
<dbReference type="Gene3D" id="2.30.30.830">
    <property type="match status" value="1"/>
</dbReference>
<keyword evidence="2" id="KW-1133">Transmembrane helix</keyword>
<gene>
    <name evidence="3" type="ORF">PMH09_06150</name>
</gene>
<keyword evidence="4" id="KW-1185">Reference proteome</keyword>
<feature type="region of interest" description="Disordered" evidence="1">
    <location>
        <begin position="91"/>
        <end position="117"/>
    </location>
</feature>
<dbReference type="EMBL" id="JAQOSQ010000004">
    <property type="protein sequence ID" value="MDJ1182774.1"/>
    <property type="molecule type" value="Genomic_DNA"/>
</dbReference>
<dbReference type="RefSeq" id="WP_283757427.1">
    <property type="nucleotide sequence ID" value="NZ_JAQOSQ010000004.1"/>
</dbReference>